<evidence type="ECO:0000313" key="3">
    <source>
        <dbReference type="Proteomes" id="UP001280121"/>
    </source>
</evidence>
<dbReference type="GO" id="GO:0003676">
    <property type="term" value="F:nucleic acid binding"/>
    <property type="evidence" value="ECO:0007669"/>
    <property type="project" value="InterPro"/>
</dbReference>
<dbReference type="InterPro" id="IPR044730">
    <property type="entry name" value="RNase_H-like_dom_plant"/>
</dbReference>
<proteinExistence type="predicted"/>
<keyword evidence="3" id="KW-1185">Reference proteome</keyword>
<name>A0AAD9XCF8_9ROSI</name>
<gene>
    <name evidence="2" type="ORF">Ddye_009668</name>
</gene>
<dbReference type="EMBL" id="JANJYI010000003">
    <property type="protein sequence ID" value="KAK2656616.1"/>
    <property type="molecule type" value="Genomic_DNA"/>
</dbReference>
<feature type="domain" description="RNase H type-1" evidence="1">
    <location>
        <begin position="147"/>
        <end position="204"/>
    </location>
</feature>
<dbReference type="PANTHER" id="PTHR47723">
    <property type="entry name" value="OS05G0353850 PROTEIN"/>
    <property type="match status" value="1"/>
</dbReference>
<comment type="caution">
    <text evidence="2">The sequence shown here is derived from an EMBL/GenBank/DDBJ whole genome shotgun (WGS) entry which is preliminary data.</text>
</comment>
<accession>A0AAD9XCF8</accession>
<dbReference type="AlphaFoldDB" id="A0AAD9XCF8"/>
<dbReference type="InterPro" id="IPR002156">
    <property type="entry name" value="RNaseH_domain"/>
</dbReference>
<organism evidence="2 3">
    <name type="scientific">Dipteronia dyeriana</name>
    <dbReference type="NCBI Taxonomy" id="168575"/>
    <lineage>
        <taxon>Eukaryota</taxon>
        <taxon>Viridiplantae</taxon>
        <taxon>Streptophyta</taxon>
        <taxon>Embryophyta</taxon>
        <taxon>Tracheophyta</taxon>
        <taxon>Spermatophyta</taxon>
        <taxon>Magnoliopsida</taxon>
        <taxon>eudicotyledons</taxon>
        <taxon>Gunneridae</taxon>
        <taxon>Pentapetalae</taxon>
        <taxon>rosids</taxon>
        <taxon>malvids</taxon>
        <taxon>Sapindales</taxon>
        <taxon>Sapindaceae</taxon>
        <taxon>Hippocastanoideae</taxon>
        <taxon>Acereae</taxon>
        <taxon>Dipteronia</taxon>
    </lineage>
</organism>
<evidence type="ECO:0000259" key="1">
    <source>
        <dbReference type="Pfam" id="PF13456"/>
    </source>
</evidence>
<reference evidence="2" key="1">
    <citation type="journal article" date="2023" name="Plant J.">
        <title>Genome sequences and population genomics provide insights into the demographic history, inbreeding, and mutation load of two 'living fossil' tree species of Dipteronia.</title>
        <authorList>
            <person name="Feng Y."/>
            <person name="Comes H.P."/>
            <person name="Chen J."/>
            <person name="Zhu S."/>
            <person name="Lu R."/>
            <person name="Zhang X."/>
            <person name="Li P."/>
            <person name="Qiu J."/>
            <person name="Olsen K.M."/>
            <person name="Qiu Y."/>
        </authorList>
    </citation>
    <scope>NUCLEOTIDE SEQUENCE</scope>
    <source>
        <strain evidence="2">KIB01</strain>
    </source>
</reference>
<evidence type="ECO:0000313" key="2">
    <source>
        <dbReference type="EMBL" id="KAK2656616.1"/>
    </source>
</evidence>
<protein>
    <recommendedName>
        <fullName evidence="1">RNase H type-1 domain-containing protein</fullName>
    </recommendedName>
</protein>
<dbReference type="PANTHER" id="PTHR47723:SF19">
    <property type="entry name" value="POLYNUCLEOTIDYL TRANSFERASE, RIBONUCLEASE H-LIKE SUPERFAMILY PROTEIN"/>
    <property type="match status" value="1"/>
</dbReference>
<dbReference type="Pfam" id="PF13456">
    <property type="entry name" value="RVT_3"/>
    <property type="match status" value="1"/>
</dbReference>
<dbReference type="InterPro" id="IPR053151">
    <property type="entry name" value="RNase_H-like"/>
</dbReference>
<dbReference type="Proteomes" id="UP001280121">
    <property type="component" value="Unassembled WGS sequence"/>
</dbReference>
<sequence>MSIKLTGALRWIVVAIAVREGVKIRIMFSEVVVSIAIWEDIWKGVTKTSNYNINWEDWLLQNLKCNKLFLNKWPNFLVFAITLSFMWKWRCESVFNHEFKLPSCPGKIILQFIIDWVNATNALDKNSNMTTYFLSWIPPSQDWVKLNVNGNMLTHSNVIVAGGVFRDCKKDWLGGFALNKGIGSVVEAELWGIFRGIKIAWKHVYRECNRVADDMACLGHSLGLDTIWFDNPSTQIVDLLEDDVRGTSSVRSIPSF</sequence>
<dbReference type="GO" id="GO:0004523">
    <property type="term" value="F:RNA-DNA hybrid ribonuclease activity"/>
    <property type="evidence" value="ECO:0007669"/>
    <property type="project" value="InterPro"/>
</dbReference>
<dbReference type="CDD" id="cd06222">
    <property type="entry name" value="RNase_H_like"/>
    <property type="match status" value="1"/>
</dbReference>